<dbReference type="GO" id="GO:0004165">
    <property type="term" value="F:delta(3)-delta(2)-enoyl-CoA isomerase activity"/>
    <property type="evidence" value="ECO:0007669"/>
    <property type="project" value="UniProtKB-ARBA"/>
</dbReference>
<dbReference type="Pfam" id="PF00378">
    <property type="entry name" value="ECH_1"/>
    <property type="match status" value="1"/>
</dbReference>
<comment type="similarity">
    <text evidence="2">Belongs to the enoyl-CoA hydratase/isomerase family.</text>
</comment>
<dbReference type="PANTHER" id="PTHR43684:SF1">
    <property type="entry name" value="ENOYL-COA DELTA ISOMERASE 2"/>
    <property type="match status" value="1"/>
</dbReference>
<evidence type="ECO:0000313" key="6">
    <source>
        <dbReference type="Proteomes" id="UP001333710"/>
    </source>
</evidence>
<protein>
    <submittedName>
        <fullName evidence="5">Enoyl-CoA hydratase</fullName>
    </submittedName>
</protein>
<reference evidence="5" key="1">
    <citation type="submission" date="2023-01" db="EMBL/GenBank/DDBJ databases">
        <title>Complete genome sequence of Planctobacterium marinum strain Dej080120_11.</title>
        <authorList>
            <person name="Ueki S."/>
            <person name="Maruyama F."/>
        </authorList>
    </citation>
    <scope>NUCLEOTIDE SEQUENCE</scope>
    <source>
        <strain evidence="5">Dej080120_11</strain>
    </source>
</reference>
<organism evidence="5 6">
    <name type="scientific">Planctobacterium marinum</name>
    <dbReference type="NCBI Taxonomy" id="1631968"/>
    <lineage>
        <taxon>Bacteria</taxon>
        <taxon>Pseudomonadati</taxon>
        <taxon>Pseudomonadota</taxon>
        <taxon>Gammaproteobacteria</taxon>
        <taxon>Alteromonadales</taxon>
        <taxon>Alteromonadaceae</taxon>
        <taxon>Planctobacterium</taxon>
    </lineage>
</organism>
<gene>
    <name evidence="5" type="ORF">MACH26_18030</name>
</gene>
<dbReference type="InterPro" id="IPR014748">
    <property type="entry name" value="Enoyl-CoA_hydra_C"/>
</dbReference>
<dbReference type="SUPFAM" id="SSF52096">
    <property type="entry name" value="ClpP/crotonase"/>
    <property type="match status" value="1"/>
</dbReference>
<name>A0AA48HPF9_9ALTE</name>
<evidence type="ECO:0000313" key="5">
    <source>
        <dbReference type="EMBL" id="BDX06282.1"/>
    </source>
</evidence>
<keyword evidence="3" id="KW-0576">Peroxisome</keyword>
<dbReference type="Gene3D" id="1.10.12.10">
    <property type="entry name" value="Lyase 2-enoyl-coa Hydratase, Chain A, domain 2"/>
    <property type="match status" value="1"/>
</dbReference>
<proteinExistence type="inferred from homology"/>
<dbReference type="RefSeq" id="WP_338292309.1">
    <property type="nucleotide sequence ID" value="NZ_AP027272.1"/>
</dbReference>
<dbReference type="AlphaFoldDB" id="A0AA48HPF9"/>
<sequence>MSLILIEIQQHCLVLTLNRPEKRNALSSEMYQQLADALNANRDNEQIKSVLITGAGEHFTAGNDLSQFAKVQGKDELASTLAFMQALSSFPMPVIAQVRGMAVGIGTTMLLHCDFVYCDNTATFSLPFINLALVPEYASSLLLPELVGHRKASEWLMLGESFDAAEAEKHGLVNKVAAAPDLQSTCAKVVAGLAKKPAMALKQTKALMKSSTDKVNLHIDTEIDVFVEQLKSEAAKEAFSAFLDKRKPDPTKYR</sequence>
<keyword evidence="6" id="KW-1185">Reference proteome</keyword>
<dbReference type="PANTHER" id="PTHR43684">
    <property type="match status" value="1"/>
</dbReference>
<dbReference type="InterPro" id="IPR029045">
    <property type="entry name" value="ClpP/crotonase-like_dom_sf"/>
</dbReference>
<dbReference type="KEGG" id="pmaw:MACH26_18030"/>
<evidence type="ECO:0000256" key="3">
    <source>
        <dbReference type="ARBA" id="ARBA00023140"/>
    </source>
</evidence>
<dbReference type="Gene3D" id="3.90.226.10">
    <property type="entry name" value="2-enoyl-CoA Hydratase, Chain A, domain 1"/>
    <property type="match status" value="1"/>
</dbReference>
<dbReference type="InterPro" id="IPR051053">
    <property type="entry name" value="ECH/Chromodomain_protein"/>
</dbReference>
<accession>A0AA48HPF9</accession>
<dbReference type="InterPro" id="IPR001753">
    <property type="entry name" value="Enoyl-CoA_hydra/iso"/>
</dbReference>
<evidence type="ECO:0000256" key="1">
    <source>
        <dbReference type="ARBA" id="ARBA00004275"/>
    </source>
</evidence>
<dbReference type="Proteomes" id="UP001333710">
    <property type="component" value="Chromosome"/>
</dbReference>
<comment type="subcellular location">
    <subcellularLocation>
        <location evidence="1">Peroxisome</location>
    </subcellularLocation>
</comment>
<dbReference type="EMBL" id="AP027272">
    <property type="protein sequence ID" value="BDX06282.1"/>
    <property type="molecule type" value="Genomic_DNA"/>
</dbReference>
<evidence type="ECO:0000256" key="2">
    <source>
        <dbReference type="ARBA" id="ARBA00005254"/>
    </source>
</evidence>
<keyword evidence="4" id="KW-0413">Isomerase</keyword>
<evidence type="ECO:0000256" key="4">
    <source>
        <dbReference type="ARBA" id="ARBA00023235"/>
    </source>
</evidence>
<dbReference type="CDD" id="cd06558">
    <property type="entry name" value="crotonase-like"/>
    <property type="match status" value="1"/>
</dbReference>